<reference evidence="10" key="1">
    <citation type="submission" date="2022-11" db="EMBL/GenBank/DDBJ databases">
        <title>Pseudomonas triclosanedens sp. nov., a triclosan degrader isolated from activated sludge.</title>
        <authorList>
            <person name="Yin Y."/>
            <person name="Lu Z."/>
        </authorList>
    </citation>
    <scope>NUCLEOTIDE SEQUENCE</scope>
    <source>
        <strain evidence="10">ZM23</strain>
    </source>
</reference>
<evidence type="ECO:0000256" key="3">
    <source>
        <dbReference type="ARBA" id="ARBA00022723"/>
    </source>
</evidence>
<evidence type="ECO:0000256" key="6">
    <source>
        <dbReference type="ARBA" id="ARBA00023004"/>
    </source>
</evidence>
<gene>
    <name evidence="10" type="ORF">OU419_15615</name>
</gene>
<evidence type="ECO:0000256" key="7">
    <source>
        <dbReference type="ARBA" id="ARBA00023014"/>
    </source>
</evidence>
<keyword evidence="6" id="KW-0408">Iron</keyword>
<accession>A0ABY6ZT35</accession>
<feature type="domain" description="Rieske" evidence="9">
    <location>
        <begin position="4"/>
        <end position="99"/>
    </location>
</feature>
<dbReference type="PANTHER" id="PTHR21496:SF23">
    <property type="entry name" value="3-PHENYLPROPIONATE_CINNAMIC ACID DIOXYGENASE FERREDOXIN SUBUNIT"/>
    <property type="match status" value="1"/>
</dbReference>
<keyword evidence="5" id="KW-0249">Electron transport</keyword>
<dbReference type="PANTHER" id="PTHR21496">
    <property type="entry name" value="FERREDOXIN-RELATED"/>
    <property type="match status" value="1"/>
</dbReference>
<keyword evidence="4" id="KW-0058">Aromatic hydrocarbons catabolism</keyword>
<proteinExistence type="inferred from homology"/>
<keyword evidence="11" id="KW-1185">Reference proteome</keyword>
<evidence type="ECO:0000259" key="9">
    <source>
        <dbReference type="PROSITE" id="PS51296"/>
    </source>
</evidence>
<dbReference type="PROSITE" id="PS51296">
    <property type="entry name" value="RIESKE"/>
    <property type="match status" value="1"/>
</dbReference>
<organism evidence="10 11">
    <name type="scientific">Pseudomonas triclosanedens</name>
    <dbReference type="NCBI Taxonomy" id="2961893"/>
    <lineage>
        <taxon>Bacteria</taxon>
        <taxon>Pseudomonadati</taxon>
        <taxon>Pseudomonadota</taxon>
        <taxon>Gammaproteobacteria</taxon>
        <taxon>Pseudomonadales</taxon>
        <taxon>Pseudomonadaceae</taxon>
        <taxon>Pseudomonas</taxon>
    </lineage>
</organism>
<dbReference type="Proteomes" id="UP001163624">
    <property type="component" value="Chromosome"/>
</dbReference>
<keyword evidence="1" id="KW-0813">Transport</keyword>
<comment type="similarity">
    <text evidence="8">Belongs to the bacterial ring-hydroxylating dioxygenase ferredoxin component family.</text>
</comment>
<sequence length="111" mass="12175">MSGALRVPAERLPVRGGRSLFHHEKGIVLLFDVEGCLYAVDDRCPHAGASLFTGRLDGRWLQCPAHGLKFDLASGCPAGIKGFGVRRYPVEWRAGECFLLLDEPITEEVPV</sequence>
<keyword evidence="2" id="KW-0001">2Fe-2S</keyword>
<dbReference type="EMBL" id="CP113432">
    <property type="protein sequence ID" value="WAI47205.1"/>
    <property type="molecule type" value="Genomic_DNA"/>
</dbReference>
<name>A0ABY6ZT35_9PSED</name>
<dbReference type="RefSeq" id="WP_254473967.1">
    <property type="nucleotide sequence ID" value="NZ_CP113432.1"/>
</dbReference>
<evidence type="ECO:0000313" key="10">
    <source>
        <dbReference type="EMBL" id="WAI47205.1"/>
    </source>
</evidence>
<dbReference type="InterPro" id="IPR017941">
    <property type="entry name" value="Rieske_2Fe-2S"/>
</dbReference>
<dbReference type="SUPFAM" id="SSF50022">
    <property type="entry name" value="ISP domain"/>
    <property type="match status" value="1"/>
</dbReference>
<keyword evidence="3" id="KW-0479">Metal-binding</keyword>
<protein>
    <submittedName>
        <fullName evidence="10">Rieske 2Fe-2S domain-containing protein</fullName>
    </submittedName>
</protein>
<evidence type="ECO:0000256" key="4">
    <source>
        <dbReference type="ARBA" id="ARBA00022797"/>
    </source>
</evidence>
<keyword evidence="7" id="KW-0411">Iron-sulfur</keyword>
<dbReference type="InterPro" id="IPR036922">
    <property type="entry name" value="Rieske_2Fe-2S_sf"/>
</dbReference>
<evidence type="ECO:0000256" key="1">
    <source>
        <dbReference type="ARBA" id="ARBA00022448"/>
    </source>
</evidence>
<evidence type="ECO:0000256" key="5">
    <source>
        <dbReference type="ARBA" id="ARBA00022982"/>
    </source>
</evidence>
<dbReference type="Pfam" id="PF00355">
    <property type="entry name" value="Rieske"/>
    <property type="match status" value="1"/>
</dbReference>
<evidence type="ECO:0000256" key="2">
    <source>
        <dbReference type="ARBA" id="ARBA00022714"/>
    </source>
</evidence>
<evidence type="ECO:0000256" key="8">
    <source>
        <dbReference type="ARBA" id="ARBA00038001"/>
    </source>
</evidence>
<evidence type="ECO:0000313" key="11">
    <source>
        <dbReference type="Proteomes" id="UP001163624"/>
    </source>
</evidence>
<dbReference type="Gene3D" id="2.102.10.10">
    <property type="entry name" value="Rieske [2Fe-2S] iron-sulphur domain"/>
    <property type="match status" value="1"/>
</dbReference>